<organism evidence="3 4">
    <name type="scientific">Aureobasidium subglaciale (strain EXF-2481)</name>
    <name type="common">Aureobasidium pullulans var. subglaciale</name>
    <dbReference type="NCBI Taxonomy" id="1043005"/>
    <lineage>
        <taxon>Eukaryota</taxon>
        <taxon>Fungi</taxon>
        <taxon>Dikarya</taxon>
        <taxon>Ascomycota</taxon>
        <taxon>Pezizomycotina</taxon>
        <taxon>Dothideomycetes</taxon>
        <taxon>Dothideomycetidae</taxon>
        <taxon>Dothideales</taxon>
        <taxon>Saccotheciaceae</taxon>
        <taxon>Aureobasidium</taxon>
    </lineage>
</organism>
<dbReference type="STRING" id="1043005.A0A074Y2N4"/>
<feature type="region of interest" description="Disordered" evidence="2">
    <location>
        <begin position="59"/>
        <end position="155"/>
    </location>
</feature>
<feature type="coiled-coil region" evidence="1">
    <location>
        <begin position="718"/>
        <end position="878"/>
    </location>
</feature>
<accession>A0A074Y2N4</accession>
<evidence type="ECO:0000313" key="3">
    <source>
        <dbReference type="EMBL" id="KEQ91990.1"/>
    </source>
</evidence>
<feature type="coiled-coil region" evidence="1">
    <location>
        <begin position="505"/>
        <end position="668"/>
    </location>
</feature>
<evidence type="ECO:0000313" key="4">
    <source>
        <dbReference type="Proteomes" id="UP000030641"/>
    </source>
</evidence>
<feature type="compositionally biased region" description="Low complexity" evidence="2">
    <location>
        <begin position="138"/>
        <end position="150"/>
    </location>
</feature>
<name>A0A074Y2N4_AURSE</name>
<protein>
    <submittedName>
        <fullName evidence="3">Uncharacterized protein</fullName>
    </submittedName>
</protein>
<dbReference type="HOGENOM" id="CLU_312142_0_0_1"/>
<proteinExistence type="predicted"/>
<dbReference type="GeneID" id="25367398"/>
<dbReference type="OrthoDB" id="10326697at2759"/>
<dbReference type="RefSeq" id="XP_013340505.1">
    <property type="nucleotide sequence ID" value="XM_013485051.1"/>
</dbReference>
<feature type="compositionally biased region" description="Acidic residues" evidence="2">
    <location>
        <begin position="64"/>
        <end position="113"/>
    </location>
</feature>
<dbReference type="AlphaFoldDB" id="A0A074Y2N4"/>
<dbReference type="EMBL" id="KL584773">
    <property type="protein sequence ID" value="KEQ91990.1"/>
    <property type="molecule type" value="Genomic_DNA"/>
</dbReference>
<dbReference type="OMA" id="KTIKMEQ"/>
<sequence>MVSQTQDMQALAQAAREQFAKAQEIDERCRQRFIYEYDQAQAAAKGDVDTYVATRQDVGRSTVYDDEDDQTAVASDDADDERDGDESTDGYDEEAEADSEGDAEYDENEADDDQLQHEVEGEDDDLEQIIASYADGDNQSISSEHSSQNSDTWSVISDSTAHSTTVRVVPRLLSTPELDAQPLLADPCDTCDEESGEESENESYQDSDDYNEESYCECTEEGVRADQAEEDLAICIEECAEEASRADFAEKQLAICIEEARVADNIAKQTQKDLADTNESLRTQHKQFGVAVGDVVKDFITKHKECMRLKDAAEKQYVEAVKKHNDSEARYARLEAQYNDCMLARTAAEEAVEERNRDVEVWQQAHALEHEKVNLANNKLKWVNEQLEECLTDRITLVDEKETSISEKEILLQTVDKLEHQKNEAAAKWSEENEALKYSSACSNNHYQRQIEDLKESHDHQIALVQDTIEALTSEHEDEFNRIEREYTVENEDLKECYEVHVNRIAGLEKQNKAFRTEADHLRGQTQDTATLQAELKASKIDIDKLKVQLVGHEERKQLLEQVTQHRISCVERIERLEAELLSRETERKGYETMVQMVKNARLDKSKTEDWCTELKAQLETVIQDRTDLQQRLKNDRGDLQQEFTDQMRTLNAEFQALRIQHDNLRQDEDAISIKLDKMTSHNKQLQKISNAAQFDCDNALKSVERLEAEQSILVGGLKCTRNDLATTMTALRKAEEERSNALRKLSVFKEEQLRLNENFQVTNDALSTAIESEKKANDQRDSALNNLNQQTNDNTYLMVQSRELKHELQTAMNASKEYRDQYEKLQVARTEDQKKLQTLTEEREKLLERNDEIRKEFKEAMDAGEALEDEIEAYKEMEAQESDDQKKMAVFNHIFPTIRDISGAQFQQDLMELQNSGAIDIETLKTYLCSLISQAEEEL</sequence>
<evidence type="ECO:0000256" key="2">
    <source>
        <dbReference type="SAM" id="MobiDB-lite"/>
    </source>
</evidence>
<keyword evidence="1" id="KW-0175">Coiled coil</keyword>
<feature type="coiled-coil region" evidence="1">
    <location>
        <begin position="310"/>
        <end position="337"/>
    </location>
</feature>
<gene>
    <name evidence="3" type="ORF">AUEXF2481DRAFT_43386</name>
</gene>
<keyword evidence="4" id="KW-1185">Reference proteome</keyword>
<dbReference type="Proteomes" id="UP000030641">
    <property type="component" value="Unassembled WGS sequence"/>
</dbReference>
<feature type="compositionally biased region" description="Acidic residues" evidence="2">
    <location>
        <begin position="189"/>
        <end position="211"/>
    </location>
</feature>
<feature type="region of interest" description="Disordered" evidence="2">
    <location>
        <begin position="182"/>
        <end position="211"/>
    </location>
</feature>
<reference evidence="3 4" key="1">
    <citation type="journal article" date="2014" name="BMC Genomics">
        <title>Genome sequencing of four Aureobasidium pullulans varieties: biotechnological potential, stress tolerance, and description of new species.</title>
        <authorList>
            <person name="Gostin Ar C."/>
            <person name="Ohm R.A."/>
            <person name="Kogej T."/>
            <person name="Sonjak S."/>
            <person name="Turk M."/>
            <person name="Zajc J."/>
            <person name="Zalar P."/>
            <person name="Grube M."/>
            <person name="Sun H."/>
            <person name="Han J."/>
            <person name="Sharma A."/>
            <person name="Chiniquy J."/>
            <person name="Ngan C.Y."/>
            <person name="Lipzen A."/>
            <person name="Barry K."/>
            <person name="Grigoriev I.V."/>
            <person name="Gunde-Cimerman N."/>
        </authorList>
    </citation>
    <scope>NUCLEOTIDE SEQUENCE [LARGE SCALE GENOMIC DNA]</scope>
    <source>
        <strain evidence="3 4">EXF-2481</strain>
    </source>
</reference>
<dbReference type="InParanoid" id="A0A074Y2N4"/>
<evidence type="ECO:0000256" key="1">
    <source>
        <dbReference type="SAM" id="Coils"/>
    </source>
</evidence>